<name>A0A326TTW8_THEHA</name>
<gene>
    <name evidence="1" type="ORF">EI42_06131</name>
</gene>
<comment type="caution">
    <text evidence="1">The sequence shown here is derived from an EMBL/GenBank/DDBJ whole genome shotgun (WGS) entry which is preliminary data.</text>
</comment>
<protein>
    <submittedName>
        <fullName evidence="1">Uncharacterized protein</fullName>
    </submittedName>
</protein>
<organism evidence="1 2">
    <name type="scientific">Thermosporothrix hazakensis</name>
    <dbReference type="NCBI Taxonomy" id="644383"/>
    <lineage>
        <taxon>Bacteria</taxon>
        <taxon>Bacillati</taxon>
        <taxon>Chloroflexota</taxon>
        <taxon>Ktedonobacteria</taxon>
        <taxon>Ktedonobacterales</taxon>
        <taxon>Thermosporotrichaceae</taxon>
        <taxon>Thermosporothrix</taxon>
    </lineage>
</organism>
<dbReference type="RefSeq" id="WP_111326416.1">
    <property type="nucleotide sequence ID" value="NZ_BIFX01000001.1"/>
</dbReference>
<evidence type="ECO:0000313" key="1">
    <source>
        <dbReference type="EMBL" id="PZW19318.1"/>
    </source>
</evidence>
<proteinExistence type="predicted"/>
<evidence type="ECO:0000313" key="2">
    <source>
        <dbReference type="Proteomes" id="UP000248806"/>
    </source>
</evidence>
<reference evidence="1 2" key="1">
    <citation type="submission" date="2018-06" db="EMBL/GenBank/DDBJ databases">
        <title>Genomic Encyclopedia of Archaeal and Bacterial Type Strains, Phase II (KMG-II): from individual species to whole genera.</title>
        <authorList>
            <person name="Goeker M."/>
        </authorList>
    </citation>
    <scope>NUCLEOTIDE SEQUENCE [LARGE SCALE GENOMIC DNA]</scope>
    <source>
        <strain evidence="1 2">ATCC BAA-1881</strain>
    </source>
</reference>
<keyword evidence="2" id="KW-1185">Reference proteome</keyword>
<accession>A0A326TTW8</accession>
<dbReference type="EMBL" id="QKUF01000049">
    <property type="protein sequence ID" value="PZW19318.1"/>
    <property type="molecule type" value="Genomic_DNA"/>
</dbReference>
<sequence>METMMIRVRFELEGFNRQIVCFFECGDGAPSLEDVLERNMRYYSGLYGTEVYIVEAATVEEGQEVYVIDKVGSPVCRGGMGCINLAVSRCFLCGCYCCASHVFPVEPALRIKWSVAENVLAVLCAVCENEVAGSK</sequence>
<dbReference type="Proteomes" id="UP000248806">
    <property type="component" value="Unassembled WGS sequence"/>
</dbReference>
<dbReference type="AlphaFoldDB" id="A0A326TTW8"/>